<dbReference type="AlphaFoldDB" id="A0A9W9QLY8"/>
<accession>A0A9W9QLY8</accession>
<reference evidence="1" key="1">
    <citation type="submission" date="2022-12" db="EMBL/GenBank/DDBJ databases">
        <authorList>
            <person name="Petersen C."/>
        </authorList>
    </citation>
    <scope>NUCLEOTIDE SEQUENCE</scope>
    <source>
        <strain evidence="1">IBT 35675</strain>
    </source>
</reference>
<comment type="caution">
    <text evidence="1">The sequence shown here is derived from an EMBL/GenBank/DDBJ whole genome shotgun (WGS) entry which is preliminary data.</text>
</comment>
<dbReference type="Proteomes" id="UP001148299">
    <property type="component" value="Unassembled WGS sequence"/>
</dbReference>
<gene>
    <name evidence="1" type="ORF">N7541_009655</name>
</gene>
<sequence>MSNGLNLDRIIAGSTVVSLHINGKITKHTGIGSHPSGERIIKRNLLQKCPKRSGESMSKSLSHTWTVPQVRLTFEVIHLTTHPQGQTL</sequence>
<evidence type="ECO:0000313" key="1">
    <source>
        <dbReference type="EMBL" id="KAJ5340531.1"/>
    </source>
</evidence>
<organism evidence="1 2">
    <name type="scientific">Penicillium brevicompactum</name>
    <dbReference type="NCBI Taxonomy" id="5074"/>
    <lineage>
        <taxon>Eukaryota</taxon>
        <taxon>Fungi</taxon>
        <taxon>Dikarya</taxon>
        <taxon>Ascomycota</taxon>
        <taxon>Pezizomycotina</taxon>
        <taxon>Eurotiomycetes</taxon>
        <taxon>Eurotiomycetidae</taxon>
        <taxon>Eurotiales</taxon>
        <taxon>Aspergillaceae</taxon>
        <taxon>Penicillium</taxon>
    </lineage>
</organism>
<name>A0A9W9QLY8_PENBR</name>
<dbReference type="EMBL" id="JAPZBR010000008">
    <property type="protein sequence ID" value="KAJ5340531.1"/>
    <property type="molecule type" value="Genomic_DNA"/>
</dbReference>
<evidence type="ECO:0000313" key="2">
    <source>
        <dbReference type="Proteomes" id="UP001148299"/>
    </source>
</evidence>
<keyword evidence="2" id="KW-1185">Reference proteome</keyword>
<reference evidence="1" key="2">
    <citation type="journal article" date="2023" name="IMA Fungus">
        <title>Comparative genomic study of the Penicillium genus elucidates a diverse pangenome and 15 lateral gene transfer events.</title>
        <authorList>
            <person name="Petersen C."/>
            <person name="Sorensen T."/>
            <person name="Nielsen M.R."/>
            <person name="Sondergaard T.E."/>
            <person name="Sorensen J.L."/>
            <person name="Fitzpatrick D.A."/>
            <person name="Frisvad J.C."/>
            <person name="Nielsen K.L."/>
        </authorList>
    </citation>
    <scope>NUCLEOTIDE SEQUENCE</scope>
    <source>
        <strain evidence="1">IBT 35675</strain>
    </source>
</reference>
<protein>
    <submittedName>
        <fullName evidence="1">Uncharacterized protein</fullName>
    </submittedName>
</protein>
<proteinExistence type="predicted"/>